<reference evidence="3" key="1">
    <citation type="submission" date="2016-10" db="EMBL/GenBank/DDBJ databases">
        <authorList>
            <person name="Varghese N."/>
            <person name="Submissions S."/>
        </authorList>
    </citation>
    <scope>NUCLEOTIDE SEQUENCE [LARGE SCALE GENOMIC DNA]</scope>
    <source>
        <strain evidence="3">CGMCC 4.3568</strain>
    </source>
</reference>
<evidence type="ECO:0000256" key="1">
    <source>
        <dbReference type="SAM" id="MobiDB-lite"/>
    </source>
</evidence>
<dbReference type="InterPro" id="IPR029058">
    <property type="entry name" value="AB_hydrolase_fold"/>
</dbReference>
<dbReference type="AlphaFoldDB" id="A0A1I1B3B0"/>
<accession>A0A1I1B3B0</accession>
<dbReference type="EMBL" id="FOKG01000011">
    <property type="protein sequence ID" value="SFB43023.1"/>
    <property type="molecule type" value="Genomic_DNA"/>
</dbReference>
<dbReference type="Proteomes" id="UP000243799">
    <property type="component" value="Unassembled WGS sequence"/>
</dbReference>
<gene>
    <name evidence="2" type="ORF">SAMN05216266_11149</name>
</gene>
<sequence length="285" mass="30740">MTPRHLSRTQVPNPVLWYFWGMRQPLRIVVVLLGLLTFSACVGTPGTESASGTSPSVGDSADATGSAPERPGSYREVTFPAQDGATRSGRLFGDGSVAVVLSYMGRSGDSQDDWKTFAESLAEHGYQALTYAREADSEQNDFVDHWRDVLGAATFLRDHGAETVIAGGASIGAVASLHAAEQPDNGINAVLWLAGLHETDSYEFSKADVARISCPIMFVSGEGDAYGSAESARLLHDWAPTSELLFIESYRHGTDILTHDETSARTLSQAMLEFVKRMEDQDATC</sequence>
<evidence type="ECO:0000313" key="2">
    <source>
        <dbReference type="EMBL" id="SFB43023.1"/>
    </source>
</evidence>
<proteinExistence type="predicted"/>
<protein>
    <submittedName>
        <fullName evidence="2">Esterase/lipase</fullName>
    </submittedName>
</protein>
<dbReference type="Gene3D" id="3.40.50.1820">
    <property type="entry name" value="alpha/beta hydrolase"/>
    <property type="match status" value="1"/>
</dbReference>
<keyword evidence="3" id="KW-1185">Reference proteome</keyword>
<feature type="region of interest" description="Disordered" evidence="1">
    <location>
        <begin position="45"/>
        <end position="80"/>
    </location>
</feature>
<name>A0A1I1B3B0_9PSEU</name>
<dbReference type="SUPFAM" id="SSF53474">
    <property type="entry name" value="alpha/beta-Hydrolases"/>
    <property type="match status" value="1"/>
</dbReference>
<evidence type="ECO:0000313" key="3">
    <source>
        <dbReference type="Proteomes" id="UP000243799"/>
    </source>
</evidence>
<organism evidence="2 3">
    <name type="scientific">Amycolatopsis marina</name>
    <dbReference type="NCBI Taxonomy" id="490629"/>
    <lineage>
        <taxon>Bacteria</taxon>
        <taxon>Bacillati</taxon>
        <taxon>Actinomycetota</taxon>
        <taxon>Actinomycetes</taxon>
        <taxon>Pseudonocardiales</taxon>
        <taxon>Pseudonocardiaceae</taxon>
        <taxon>Amycolatopsis</taxon>
    </lineage>
</organism>
<feature type="compositionally biased region" description="Polar residues" evidence="1">
    <location>
        <begin position="46"/>
        <end position="57"/>
    </location>
</feature>
<dbReference type="STRING" id="490629.SAMN05216266_11149"/>